<dbReference type="Pfam" id="PF12894">
    <property type="entry name" value="ANAPC4_WD40"/>
    <property type="match status" value="1"/>
</dbReference>
<evidence type="ECO:0000256" key="2">
    <source>
        <dbReference type="ARBA" id="ARBA00023242"/>
    </source>
</evidence>
<dbReference type="InterPro" id="IPR007148">
    <property type="entry name" value="SSU_processome_Utp12"/>
</dbReference>
<dbReference type="PROSITE" id="PS50082">
    <property type="entry name" value="WD_REPEATS_2"/>
    <property type="match status" value="1"/>
</dbReference>
<dbReference type="PANTHER" id="PTHR44267:SF1">
    <property type="entry name" value="WD REPEAT-CONTAINING PROTEIN 43"/>
    <property type="match status" value="1"/>
</dbReference>
<dbReference type="AlphaFoldDB" id="A0AAU9X1X4"/>
<dbReference type="SUPFAM" id="SSF50978">
    <property type="entry name" value="WD40 repeat-like"/>
    <property type="match status" value="1"/>
</dbReference>
<dbReference type="InterPro" id="IPR024977">
    <property type="entry name" value="Apc4-like_WD40_dom"/>
</dbReference>
<dbReference type="Pfam" id="PF04003">
    <property type="entry name" value="Utp12"/>
    <property type="match status" value="1"/>
</dbReference>
<comment type="subcellular location">
    <subcellularLocation>
        <location evidence="1">Nucleus</location>
    </subcellularLocation>
</comment>
<dbReference type="PANTHER" id="PTHR44267">
    <property type="entry name" value="WD REPEAT-CONTAINING PROTEIN 43"/>
    <property type="match status" value="1"/>
</dbReference>
<accession>A0AAU9X1X4</accession>
<dbReference type="SMART" id="SM00320">
    <property type="entry name" value="WD40"/>
    <property type="match status" value="4"/>
</dbReference>
<keyword evidence="2" id="KW-0539">Nucleus</keyword>
<dbReference type="Gene3D" id="2.130.10.10">
    <property type="entry name" value="YVTN repeat-like/Quinoprotein amine dehydrogenase"/>
    <property type="match status" value="2"/>
</dbReference>
<comment type="similarity">
    <text evidence="3">Belongs to the UTP5 family.</text>
</comment>
<gene>
    <name evidence="8" type="ORF">PMEA_00015700</name>
</gene>
<evidence type="ECO:0000313" key="9">
    <source>
        <dbReference type="Proteomes" id="UP001159428"/>
    </source>
</evidence>
<dbReference type="GO" id="GO:0005730">
    <property type="term" value="C:nucleolus"/>
    <property type="evidence" value="ECO:0007669"/>
    <property type="project" value="TreeGrafter"/>
</dbReference>
<reference evidence="8 9" key="1">
    <citation type="submission" date="2022-05" db="EMBL/GenBank/DDBJ databases">
        <authorList>
            <consortium name="Genoscope - CEA"/>
            <person name="William W."/>
        </authorList>
    </citation>
    <scope>NUCLEOTIDE SEQUENCE [LARGE SCALE GENOMIC DNA]</scope>
</reference>
<name>A0AAU9X1X4_9CNID</name>
<dbReference type="InterPro" id="IPR015943">
    <property type="entry name" value="WD40/YVTN_repeat-like_dom_sf"/>
</dbReference>
<dbReference type="InterPro" id="IPR036322">
    <property type="entry name" value="WD40_repeat_dom_sf"/>
</dbReference>
<evidence type="ECO:0000259" key="7">
    <source>
        <dbReference type="Pfam" id="PF12894"/>
    </source>
</evidence>
<evidence type="ECO:0000256" key="3">
    <source>
        <dbReference type="ARBA" id="ARBA00038335"/>
    </source>
</evidence>
<dbReference type="PROSITE" id="PS50294">
    <property type="entry name" value="WD_REPEATS_REGION"/>
    <property type="match status" value="1"/>
</dbReference>
<dbReference type="Proteomes" id="UP001159428">
    <property type="component" value="Unassembled WGS sequence"/>
</dbReference>
<feature type="region of interest" description="Disordered" evidence="5">
    <location>
        <begin position="581"/>
        <end position="656"/>
    </location>
</feature>
<keyword evidence="4" id="KW-0853">WD repeat</keyword>
<sequence>MDGCGCAFDNNGRALAQLTPDGRLKIWDCTAGSLKHEFTPPSHLSSSCSCLKWSRTSRSVTNQRRKKSKTSRQSSSSNASDSIALGTSSGDVLLYNVAAGEVDQKLEGGHDSRVNDLCWSDDDGTLFSCSNDKHITEWNTENGQRKCKWKADKHGVRCMRLGPKGSTLLSAGRSIKLWDLETKEALKKFTGHASPVTHLQFIPSNLSHDSNANHIPNNGISGQYFISGAEQDRLMNIWYVNLDSQDKNALVSLSITDEPIAVDVIRQSNRNKPIHIAIASKDGQLHIFEYSLNGGGKRPLRPKRTIQLTSSENKDGTQPPIPVLCVRLLSEGEPEALIAYGSTLKPQFETLAYSTMEEHTHLVRESSSNLLLNDGAHEPFQIDKGKAPSSEVTTLGPGNMARATPAMVLDEGRSKLKRKAEHEKKESLEEQSIEDRLKAINAEAAETSRRRGSDRPTADSLAQMLIQALHSQDNSLMETVLWHGSVNKSIMKNTVRRLPVNLAVPFLRELVHKIQAAPGRGEGLVLWIKHILSTHMAYLMTVPDLVDSLSGLYAMLESRVSVFSKLCKLQGRLDLMLSQVDSQSQNNQEEEEHVEPTVVYQEEDSDEEPLVPIEVEHSESDENWDENEEENDTEEESDNENEIEVENESDDDESDG</sequence>
<keyword evidence="9" id="KW-1185">Reference proteome</keyword>
<feature type="domain" description="Anaphase-promoting complex subunit 4-like WD40" evidence="7">
    <location>
        <begin position="78"/>
        <end position="160"/>
    </location>
</feature>
<evidence type="ECO:0000259" key="6">
    <source>
        <dbReference type="Pfam" id="PF04003"/>
    </source>
</evidence>
<feature type="region of interest" description="Disordered" evidence="5">
    <location>
        <begin position="59"/>
        <end position="83"/>
    </location>
</feature>
<evidence type="ECO:0000256" key="1">
    <source>
        <dbReference type="ARBA" id="ARBA00004123"/>
    </source>
</evidence>
<feature type="compositionally biased region" description="Acidic residues" evidence="5">
    <location>
        <begin position="621"/>
        <end position="656"/>
    </location>
</feature>
<dbReference type="GO" id="GO:0000462">
    <property type="term" value="P:maturation of SSU-rRNA from tricistronic rRNA transcript (SSU-rRNA, 5.8S rRNA, LSU-rRNA)"/>
    <property type="evidence" value="ECO:0007669"/>
    <property type="project" value="TreeGrafter"/>
</dbReference>
<dbReference type="InterPro" id="IPR052414">
    <property type="entry name" value="U3_snoRNA-assoc_WDR"/>
</dbReference>
<evidence type="ECO:0008006" key="10">
    <source>
        <dbReference type="Google" id="ProtNLM"/>
    </source>
</evidence>
<feature type="region of interest" description="Disordered" evidence="5">
    <location>
        <begin position="414"/>
        <end position="433"/>
    </location>
</feature>
<evidence type="ECO:0000256" key="4">
    <source>
        <dbReference type="PROSITE-ProRule" id="PRU00221"/>
    </source>
</evidence>
<feature type="repeat" description="WD" evidence="4">
    <location>
        <begin position="107"/>
        <end position="148"/>
    </location>
</feature>
<evidence type="ECO:0000256" key="5">
    <source>
        <dbReference type="SAM" id="MobiDB-lite"/>
    </source>
</evidence>
<comment type="caution">
    <text evidence="8">The sequence shown here is derived from an EMBL/GenBank/DDBJ whole genome shotgun (WGS) entry which is preliminary data.</text>
</comment>
<protein>
    <recommendedName>
        <fullName evidence="10">WD repeat-containing protein 43</fullName>
    </recommendedName>
</protein>
<evidence type="ECO:0000313" key="8">
    <source>
        <dbReference type="EMBL" id="CAH3134084.1"/>
    </source>
</evidence>
<dbReference type="EMBL" id="CALNXJ010000028">
    <property type="protein sequence ID" value="CAH3134084.1"/>
    <property type="molecule type" value="Genomic_DNA"/>
</dbReference>
<organism evidence="8 9">
    <name type="scientific">Pocillopora meandrina</name>
    <dbReference type="NCBI Taxonomy" id="46732"/>
    <lineage>
        <taxon>Eukaryota</taxon>
        <taxon>Metazoa</taxon>
        <taxon>Cnidaria</taxon>
        <taxon>Anthozoa</taxon>
        <taxon>Hexacorallia</taxon>
        <taxon>Scleractinia</taxon>
        <taxon>Astrocoeniina</taxon>
        <taxon>Pocilloporidae</taxon>
        <taxon>Pocillopora</taxon>
    </lineage>
</organism>
<dbReference type="InterPro" id="IPR001680">
    <property type="entry name" value="WD40_rpt"/>
</dbReference>
<proteinExistence type="inferred from homology"/>
<feature type="domain" description="Small-subunit processome Utp12" evidence="6">
    <location>
        <begin position="473"/>
        <end position="577"/>
    </location>
</feature>